<sequence>MKKIVNGFFIGLGFFFVGLGTVGIVLPVLPATPFLVLATICFAKGSKKFHTWFLQTGLYKKYVEPAVHKKEMSKNAKRKTLYTLCLIFLISFLVVPIWYVKGIIFLVALFHIYYFTFKIRTAKTEEKKLEMAE</sequence>
<keyword evidence="1" id="KW-0812">Transmembrane</keyword>
<dbReference type="PANTHER" id="PTHR35813">
    <property type="entry name" value="INNER MEMBRANE PROTEIN YBAN"/>
    <property type="match status" value="1"/>
</dbReference>
<protein>
    <submittedName>
        <fullName evidence="2">YbaN family protein</fullName>
    </submittedName>
</protein>
<keyword evidence="1" id="KW-0472">Membrane</keyword>
<evidence type="ECO:0000313" key="3">
    <source>
        <dbReference type="Proteomes" id="UP000652477"/>
    </source>
</evidence>
<proteinExistence type="predicted"/>
<evidence type="ECO:0000256" key="1">
    <source>
        <dbReference type="SAM" id="Phobius"/>
    </source>
</evidence>
<keyword evidence="1" id="KW-1133">Transmembrane helix</keyword>
<reference evidence="2" key="1">
    <citation type="submission" date="2020-08" db="EMBL/GenBank/DDBJ databases">
        <title>Genome public.</title>
        <authorList>
            <person name="Liu C."/>
            <person name="Sun Q."/>
        </authorList>
    </citation>
    <scope>NUCLEOTIDE SEQUENCE</scope>
    <source>
        <strain evidence="2">NSJ-55</strain>
    </source>
</reference>
<name>A0A923LHY2_9FIRM</name>
<dbReference type="InterPro" id="IPR007401">
    <property type="entry name" value="DUF454"/>
</dbReference>
<dbReference type="EMBL" id="JACOPF010000001">
    <property type="protein sequence ID" value="MBC5688452.1"/>
    <property type="molecule type" value="Genomic_DNA"/>
</dbReference>
<dbReference type="PANTHER" id="PTHR35813:SF1">
    <property type="entry name" value="INNER MEMBRANE PROTEIN YBAN"/>
    <property type="match status" value="1"/>
</dbReference>
<gene>
    <name evidence="2" type="ORF">H8S37_05850</name>
</gene>
<comment type="caution">
    <text evidence="2">The sequence shown here is derived from an EMBL/GenBank/DDBJ whole genome shotgun (WGS) entry which is preliminary data.</text>
</comment>
<evidence type="ECO:0000313" key="2">
    <source>
        <dbReference type="EMBL" id="MBC5688452.1"/>
    </source>
</evidence>
<dbReference type="PIRSF" id="PIRSF016789">
    <property type="entry name" value="DUF454"/>
    <property type="match status" value="1"/>
</dbReference>
<keyword evidence="3" id="KW-1185">Reference proteome</keyword>
<dbReference type="Proteomes" id="UP000652477">
    <property type="component" value="Unassembled WGS sequence"/>
</dbReference>
<feature type="transmembrane region" description="Helical" evidence="1">
    <location>
        <begin position="12"/>
        <end position="43"/>
    </location>
</feature>
<dbReference type="RefSeq" id="WP_186875066.1">
    <property type="nucleotide sequence ID" value="NZ_JACOPF010000001.1"/>
</dbReference>
<accession>A0A923LHY2</accession>
<dbReference type="Pfam" id="PF04304">
    <property type="entry name" value="DUF454"/>
    <property type="match status" value="1"/>
</dbReference>
<dbReference type="AlphaFoldDB" id="A0A923LHY2"/>
<feature type="transmembrane region" description="Helical" evidence="1">
    <location>
        <begin position="80"/>
        <end position="97"/>
    </location>
</feature>
<organism evidence="2 3">
    <name type="scientific">Mediterraneibacter hominis</name>
    <dbReference type="NCBI Taxonomy" id="2763054"/>
    <lineage>
        <taxon>Bacteria</taxon>
        <taxon>Bacillati</taxon>
        <taxon>Bacillota</taxon>
        <taxon>Clostridia</taxon>
        <taxon>Lachnospirales</taxon>
        <taxon>Lachnospiraceae</taxon>
        <taxon>Mediterraneibacter</taxon>
    </lineage>
</organism>
<dbReference type="GO" id="GO:0005886">
    <property type="term" value="C:plasma membrane"/>
    <property type="evidence" value="ECO:0007669"/>
    <property type="project" value="TreeGrafter"/>
</dbReference>